<dbReference type="OrthoDB" id="1390116at2759"/>
<dbReference type="RefSeq" id="XP_014523067.2">
    <property type="nucleotide sequence ID" value="XM_014667581.2"/>
</dbReference>
<dbReference type="SUPFAM" id="SSF56112">
    <property type="entry name" value="Protein kinase-like (PK-like)"/>
    <property type="match status" value="1"/>
</dbReference>
<evidence type="ECO:0000256" key="8">
    <source>
        <dbReference type="ARBA" id="ARBA00022729"/>
    </source>
</evidence>
<comment type="subcellular location">
    <subcellularLocation>
        <location evidence="1">Membrane</location>
        <topology evidence="1">Single-pass type I membrane protein</topology>
    </subcellularLocation>
</comment>
<dbReference type="CDD" id="cd14066">
    <property type="entry name" value="STKc_IRAK"/>
    <property type="match status" value="1"/>
</dbReference>
<protein>
    <recommendedName>
        <fullName evidence="2">non-specific serine/threonine protein kinase</fullName>
        <ecNumber evidence="2">2.7.11.1</ecNumber>
    </recommendedName>
</protein>
<keyword evidence="22" id="KW-1185">Reference proteome</keyword>
<dbReference type="Gene3D" id="2.60.120.430">
    <property type="entry name" value="Galactose-binding lectin"/>
    <property type="match status" value="1"/>
</dbReference>
<dbReference type="FunFam" id="2.60.120.430:FF:000004">
    <property type="entry name" value="Putative leucine-rich repeat receptor-like serine/threonine-protein kinase"/>
    <property type="match status" value="1"/>
</dbReference>
<dbReference type="InterPro" id="IPR008271">
    <property type="entry name" value="Ser/Thr_kinase_AS"/>
</dbReference>
<evidence type="ECO:0000256" key="16">
    <source>
        <dbReference type="ARBA" id="ARBA00023180"/>
    </source>
</evidence>
<keyword evidence="11" id="KW-0418">Kinase</keyword>
<dbReference type="InterPro" id="IPR000719">
    <property type="entry name" value="Prot_kinase_dom"/>
</dbReference>
<accession>A0A1S3VXZ6</accession>
<dbReference type="InterPro" id="IPR011009">
    <property type="entry name" value="Kinase-like_dom_sf"/>
</dbReference>
<evidence type="ECO:0000256" key="2">
    <source>
        <dbReference type="ARBA" id="ARBA00012513"/>
    </source>
</evidence>
<evidence type="ECO:0000256" key="19">
    <source>
        <dbReference type="SAM" id="Phobius"/>
    </source>
</evidence>
<dbReference type="GO" id="GO:0016020">
    <property type="term" value="C:membrane"/>
    <property type="evidence" value="ECO:0007669"/>
    <property type="project" value="UniProtKB-SubCell"/>
</dbReference>
<dbReference type="InterPro" id="IPR001611">
    <property type="entry name" value="Leu-rich_rpt"/>
</dbReference>
<name>A0A1S3VXZ6_VIGRR</name>
<comment type="catalytic activity">
    <reaction evidence="18">
        <text>L-seryl-[protein] + ATP = O-phospho-L-seryl-[protein] + ADP + H(+)</text>
        <dbReference type="Rhea" id="RHEA:17989"/>
        <dbReference type="Rhea" id="RHEA-COMP:9863"/>
        <dbReference type="Rhea" id="RHEA-COMP:11604"/>
        <dbReference type="ChEBI" id="CHEBI:15378"/>
        <dbReference type="ChEBI" id="CHEBI:29999"/>
        <dbReference type="ChEBI" id="CHEBI:30616"/>
        <dbReference type="ChEBI" id="CHEBI:83421"/>
        <dbReference type="ChEBI" id="CHEBI:456216"/>
        <dbReference type="EC" id="2.7.11.1"/>
    </reaction>
</comment>
<evidence type="ECO:0000259" key="21">
    <source>
        <dbReference type="PROSITE" id="PS50011"/>
    </source>
</evidence>
<evidence type="ECO:0000256" key="14">
    <source>
        <dbReference type="ARBA" id="ARBA00023136"/>
    </source>
</evidence>
<evidence type="ECO:0000256" key="18">
    <source>
        <dbReference type="ARBA" id="ARBA00048679"/>
    </source>
</evidence>
<dbReference type="SUPFAM" id="SSF52058">
    <property type="entry name" value="L domain-like"/>
    <property type="match status" value="1"/>
</dbReference>
<dbReference type="PANTHER" id="PTHR48006">
    <property type="entry name" value="LEUCINE-RICH REPEAT-CONTAINING PROTEIN DDB_G0281931-RELATED"/>
    <property type="match status" value="1"/>
</dbReference>
<keyword evidence="10" id="KW-0547">Nucleotide-binding</keyword>
<evidence type="ECO:0000256" key="7">
    <source>
        <dbReference type="ARBA" id="ARBA00022692"/>
    </source>
</evidence>
<keyword evidence="16" id="KW-0325">Glycoprotein</keyword>
<dbReference type="STRING" id="3916.A0A1S3VXZ6"/>
<evidence type="ECO:0000313" key="22">
    <source>
        <dbReference type="Proteomes" id="UP000087766"/>
    </source>
</evidence>
<evidence type="ECO:0000313" key="23">
    <source>
        <dbReference type="RefSeq" id="XP_014523067.2"/>
    </source>
</evidence>
<keyword evidence="15" id="KW-0675">Receptor</keyword>
<evidence type="ECO:0000256" key="12">
    <source>
        <dbReference type="ARBA" id="ARBA00022840"/>
    </source>
</evidence>
<keyword evidence="5" id="KW-0433">Leucine-rich repeat</keyword>
<feature type="signal peptide" evidence="20">
    <location>
        <begin position="1"/>
        <end position="22"/>
    </location>
</feature>
<dbReference type="InterPro" id="IPR051824">
    <property type="entry name" value="LRR_Rcpt-Like_S/T_Kinase"/>
</dbReference>
<evidence type="ECO:0000256" key="15">
    <source>
        <dbReference type="ARBA" id="ARBA00023170"/>
    </source>
</evidence>
<gene>
    <name evidence="23" type="primary">LOC106779472</name>
</gene>
<dbReference type="GeneID" id="106779472"/>
<dbReference type="PROSITE" id="PS00108">
    <property type="entry name" value="PROTEIN_KINASE_ST"/>
    <property type="match status" value="1"/>
</dbReference>
<evidence type="ECO:0000256" key="9">
    <source>
        <dbReference type="ARBA" id="ARBA00022737"/>
    </source>
</evidence>
<dbReference type="FunFam" id="3.80.10.10:FF:000452">
    <property type="entry name" value="Probable LRR receptor-like serine/threonine-protein kinase RFK1"/>
    <property type="match status" value="1"/>
</dbReference>
<dbReference type="InterPro" id="IPR021720">
    <property type="entry name" value="Malectin_dom"/>
</dbReference>
<dbReference type="FunFam" id="3.30.200.20:FF:000217">
    <property type="entry name" value="probable LRR receptor-like serine/threonine-protein kinase At1g53430"/>
    <property type="match status" value="1"/>
</dbReference>
<reference evidence="23" key="1">
    <citation type="submission" date="2025-08" db="UniProtKB">
        <authorList>
            <consortium name="RefSeq"/>
        </authorList>
    </citation>
    <scope>IDENTIFICATION</scope>
    <source>
        <tissue evidence="23">Leaf</tissue>
    </source>
</reference>
<organism evidence="22 23">
    <name type="scientific">Vigna radiata var. radiata</name>
    <name type="common">Mung bean</name>
    <name type="synonym">Phaseolus aureus</name>
    <dbReference type="NCBI Taxonomy" id="3916"/>
    <lineage>
        <taxon>Eukaryota</taxon>
        <taxon>Viridiplantae</taxon>
        <taxon>Streptophyta</taxon>
        <taxon>Embryophyta</taxon>
        <taxon>Tracheophyta</taxon>
        <taxon>Spermatophyta</taxon>
        <taxon>Magnoliopsida</taxon>
        <taxon>eudicotyledons</taxon>
        <taxon>Gunneridae</taxon>
        <taxon>Pentapetalae</taxon>
        <taxon>rosids</taxon>
        <taxon>fabids</taxon>
        <taxon>Fabales</taxon>
        <taxon>Fabaceae</taxon>
        <taxon>Papilionoideae</taxon>
        <taxon>50 kb inversion clade</taxon>
        <taxon>NPAAA clade</taxon>
        <taxon>indigoferoid/millettioid clade</taxon>
        <taxon>Phaseoleae</taxon>
        <taxon>Vigna</taxon>
    </lineage>
</organism>
<dbReference type="GO" id="GO:0004674">
    <property type="term" value="F:protein serine/threonine kinase activity"/>
    <property type="evidence" value="ECO:0007669"/>
    <property type="project" value="UniProtKB-KW"/>
</dbReference>
<dbReference type="SMART" id="SM00220">
    <property type="entry name" value="S_TKc"/>
    <property type="match status" value="1"/>
</dbReference>
<keyword evidence="9" id="KW-0677">Repeat</keyword>
<dbReference type="Gene3D" id="3.30.200.20">
    <property type="entry name" value="Phosphorylase Kinase, domain 1"/>
    <property type="match status" value="1"/>
</dbReference>
<dbReference type="EC" id="2.7.11.1" evidence="2"/>
<evidence type="ECO:0000256" key="20">
    <source>
        <dbReference type="SAM" id="SignalP"/>
    </source>
</evidence>
<keyword evidence="14 19" id="KW-0472">Membrane</keyword>
<comment type="catalytic activity">
    <reaction evidence="17">
        <text>L-threonyl-[protein] + ATP = O-phospho-L-threonyl-[protein] + ADP + H(+)</text>
        <dbReference type="Rhea" id="RHEA:46608"/>
        <dbReference type="Rhea" id="RHEA-COMP:11060"/>
        <dbReference type="Rhea" id="RHEA-COMP:11605"/>
        <dbReference type="ChEBI" id="CHEBI:15378"/>
        <dbReference type="ChEBI" id="CHEBI:30013"/>
        <dbReference type="ChEBI" id="CHEBI:30616"/>
        <dbReference type="ChEBI" id="CHEBI:61977"/>
        <dbReference type="ChEBI" id="CHEBI:456216"/>
        <dbReference type="EC" id="2.7.11.1"/>
    </reaction>
</comment>
<keyword evidence="13 19" id="KW-1133">Transmembrane helix</keyword>
<evidence type="ECO:0000256" key="6">
    <source>
        <dbReference type="ARBA" id="ARBA00022679"/>
    </source>
</evidence>
<dbReference type="FunFam" id="1.10.510.10:FF:000044">
    <property type="entry name" value="Putative LRR receptor-like serine/threonine-protein kinase"/>
    <property type="match status" value="1"/>
</dbReference>
<evidence type="ECO:0000256" key="13">
    <source>
        <dbReference type="ARBA" id="ARBA00022989"/>
    </source>
</evidence>
<proteinExistence type="predicted"/>
<dbReference type="Proteomes" id="UP000087766">
    <property type="component" value="Unplaced"/>
</dbReference>
<dbReference type="Pfam" id="PF00560">
    <property type="entry name" value="LRR_1"/>
    <property type="match status" value="1"/>
</dbReference>
<keyword evidence="4" id="KW-0597">Phosphoprotein</keyword>
<dbReference type="Gene3D" id="3.80.10.10">
    <property type="entry name" value="Ribonuclease Inhibitor"/>
    <property type="match status" value="3"/>
</dbReference>
<evidence type="ECO:0000256" key="4">
    <source>
        <dbReference type="ARBA" id="ARBA00022553"/>
    </source>
</evidence>
<dbReference type="GO" id="GO:0005524">
    <property type="term" value="F:ATP binding"/>
    <property type="evidence" value="ECO:0007669"/>
    <property type="project" value="UniProtKB-KW"/>
</dbReference>
<keyword evidence="8 20" id="KW-0732">Signal</keyword>
<evidence type="ECO:0000256" key="10">
    <source>
        <dbReference type="ARBA" id="ARBA00022741"/>
    </source>
</evidence>
<dbReference type="KEGG" id="vra:106779472"/>
<dbReference type="AlphaFoldDB" id="A0A1S3VXZ6"/>
<feature type="transmembrane region" description="Helical" evidence="19">
    <location>
        <begin position="593"/>
        <end position="618"/>
    </location>
</feature>
<evidence type="ECO:0000256" key="5">
    <source>
        <dbReference type="ARBA" id="ARBA00022614"/>
    </source>
</evidence>
<dbReference type="PROSITE" id="PS50011">
    <property type="entry name" value="PROTEIN_KINASE_DOM"/>
    <property type="match status" value="1"/>
</dbReference>
<keyword evidence="7 19" id="KW-0812">Transmembrane</keyword>
<feature type="domain" description="Protein kinase" evidence="21">
    <location>
        <begin position="654"/>
        <end position="906"/>
    </location>
</feature>
<dbReference type="InterPro" id="IPR032675">
    <property type="entry name" value="LRR_dom_sf"/>
</dbReference>
<dbReference type="PANTHER" id="PTHR48006:SF54">
    <property type="entry name" value="LRR RECEPTOR-LIKE KINASE"/>
    <property type="match status" value="1"/>
</dbReference>
<feature type="chain" id="PRO_5017981981" description="non-specific serine/threonine protein kinase" evidence="20">
    <location>
        <begin position="23"/>
        <end position="989"/>
    </location>
</feature>
<sequence length="989" mass="110219">MRSHCFFFFFIASFCFASFASGATLAQDEVEALRDIGKTLGKDWDFNVDPCSGESNWSTDGKNNVTCSCDGANGTVCHVTRIFLKEQNLPGTLPRNLFKLPYLQEIDLTRNYLNGTIPKEWGSTKLVTISLLGNRLTGEIPTEITNISTLLDLNLEANQFSGILPLELGNLTQIQRLLINSNKFTGELPISLARLSKLQDFRIGDNQFSGKIPDFIHQNLTNLGILSIVGSGLSGPIPSEISHLQNLTDLRITDLRGSETSTFPPVDKMKLEILILRNCNIVGHLPEYLGTMTIKDNLDLSFNKLTGPIPDTYETIARKTTYIYLTGNLLNGSLPSWIERAKSIIDISYNNLNITSQESATCNKEKRNLFANSITNGSGQDACLEGYTCSQLSYNLRINCGGKEVLVNKSTYDDDVADGGDVRFLWNRNRNWAVSTTGNYMNNNNETGTHLVSNKSVLSIENVDLYMTARASPISLTYYGFCLQNGNYTIILHFAEIVFTDDQTFSSLGRRLFDIYIQGELVQEGFNIAEEAGGNRKAITKKFTAVVSSKTLEIRLNWAGKGTTALPQRSVYGPLISAITVNSDNPPPMPNSISVGVVVGIVVAVVVVIILVFGIFWWKCCLRKKSSLEIELRGLELRTGVFTLRQIKVATNNFAEENKIGEGGFGPVYKGCLSDGTLIAVKLLSSKSRQGNREFLNEIGMISALQHPHLVKLYGCCVEGDHLLLVYEYMENNSLARALFGPEEQQIRLDWTTRYKICIGIARGLAYLHEESRLKVVHRDIKTTNVLLDKDLNPKISDFGLAKLDEEDNTHISTRIAGTYGYMAPEYAMHGYLTDKADVYSFGIVVLEIINGRNNIIHRQNEESFSILDWAHMLKEKGDLMELVDRRLGSNFKKEEVLVTIKVALLCTQVTTTLRPTMSSVVSILEGKSVVDEVVTEASEVLDEKRMEAMRKYYSELSIEVPWTASSTSASDLYPTHLDSSFLEKRNYL</sequence>
<evidence type="ECO:0000256" key="3">
    <source>
        <dbReference type="ARBA" id="ARBA00022527"/>
    </source>
</evidence>
<evidence type="ECO:0000256" key="11">
    <source>
        <dbReference type="ARBA" id="ARBA00022777"/>
    </source>
</evidence>
<evidence type="ECO:0000256" key="1">
    <source>
        <dbReference type="ARBA" id="ARBA00004479"/>
    </source>
</evidence>
<keyword evidence="3" id="KW-0723">Serine/threonine-protein kinase</keyword>
<dbReference type="Pfam" id="PF11721">
    <property type="entry name" value="Malectin"/>
    <property type="match status" value="1"/>
</dbReference>
<keyword evidence="12" id="KW-0067">ATP-binding</keyword>
<dbReference type="Pfam" id="PF00069">
    <property type="entry name" value="Pkinase"/>
    <property type="match status" value="1"/>
</dbReference>
<keyword evidence="6" id="KW-0808">Transferase</keyword>
<evidence type="ECO:0000256" key="17">
    <source>
        <dbReference type="ARBA" id="ARBA00047899"/>
    </source>
</evidence>
<dbReference type="Gene3D" id="1.10.510.10">
    <property type="entry name" value="Transferase(Phosphotransferase) domain 1"/>
    <property type="match status" value="1"/>
</dbReference>